<comment type="caution">
    <text evidence="1">The sequence shown here is derived from an EMBL/GenBank/DDBJ whole genome shotgun (WGS) entry which is preliminary data.</text>
</comment>
<evidence type="ECO:0000313" key="2">
    <source>
        <dbReference type="Proteomes" id="UP000251634"/>
    </source>
</evidence>
<accession>A0A329TIL9</accession>
<proteinExistence type="predicted"/>
<dbReference type="EMBL" id="PRKZ01000007">
    <property type="protein sequence ID" value="RAW48803.1"/>
    <property type="molecule type" value="Genomic_DNA"/>
</dbReference>
<reference evidence="1 2" key="1">
    <citation type="submission" date="2018-02" db="EMBL/GenBank/DDBJ databases">
        <title>Complete genome sequencing of Faecalibacterium prausnitzii strains isolated from the human gut.</title>
        <authorList>
            <person name="Fitzgerald B.C."/>
            <person name="Shkoporov A.N."/>
            <person name="Ross P.R."/>
            <person name="Hill C."/>
        </authorList>
    </citation>
    <scope>NUCLEOTIDE SEQUENCE [LARGE SCALE GENOMIC DNA]</scope>
    <source>
        <strain evidence="1 2">APC942/8-14-2</strain>
    </source>
</reference>
<name>A0A329TIL9_9FIRM</name>
<evidence type="ECO:0000313" key="1">
    <source>
        <dbReference type="EMBL" id="RAW48803.1"/>
    </source>
</evidence>
<sequence>MENNGFVDYLNTLHNEQANNENALAEAQQNNPYFKKVKVERPEAQYIANRIETGENACLMILTGHAGDGKTTLLFQVLEKIARNISDIKVVPSGELLTNQNKKVRYIKDFSELTKDERRLSFKKALDDAEIGIYTILVANTGPLIDTFKDVFPDQDDAESTIIEQMDSSQAKETDLYGHRIITMNIARIDNTTFVSEFGQKIVDESNWEHCSTCDKRDLCPIAFNAQLVRQNKSALHFLKSFYIWEQNLDNRATIRQITAHLAFALTGGLNCTRVHQRVKPSWKAKYLFSNLLFGGTQSGGSAAFQIKGVQMLSQSRIDVKNTSRDYEVLVQRNYRDLFEPALVSLCNDLEKIPNQSLDVKRVLKRMLIVFPLGDDLRYEIYKDVFSTYYPDFLECAEGKSPNRKMKKMILRALRIMFTGEDIDLNESILITLRRSGEQIQNVQMLIGRIAETDIHIELQKIPSVSDENQKYKLVLRCAENEAITINMPLLDYFSKISSGLIVADIDPMLSHGIESLKAKLIAYCKPITTDPNEVSLLVREEDSWKIVRMCFEDTSIESN</sequence>
<dbReference type="AlphaFoldDB" id="A0A329TIL9"/>
<protein>
    <submittedName>
        <fullName evidence="1">Uncharacterized protein</fullName>
    </submittedName>
</protein>
<dbReference type="Proteomes" id="UP000251634">
    <property type="component" value="Unassembled WGS sequence"/>
</dbReference>
<gene>
    <name evidence="1" type="ORF">C4N25_09770</name>
</gene>
<dbReference type="RefSeq" id="WP_112115912.1">
    <property type="nucleotide sequence ID" value="NZ_PRKZ01000007.1"/>
</dbReference>
<organism evidence="1 2">
    <name type="scientific">Faecalibacterium prausnitzii</name>
    <dbReference type="NCBI Taxonomy" id="853"/>
    <lineage>
        <taxon>Bacteria</taxon>
        <taxon>Bacillati</taxon>
        <taxon>Bacillota</taxon>
        <taxon>Clostridia</taxon>
        <taxon>Eubacteriales</taxon>
        <taxon>Oscillospiraceae</taxon>
        <taxon>Faecalibacterium</taxon>
    </lineage>
</organism>